<dbReference type="InterPro" id="IPR012292">
    <property type="entry name" value="Globin/Proto"/>
</dbReference>
<evidence type="ECO:0000259" key="6">
    <source>
        <dbReference type="PROSITE" id="PS01033"/>
    </source>
</evidence>
<name>A0A177B2Y5_9BILA</name>
<dbReference type="PROSITE" id="PS01033">
    <property type="entry name" value="GLOBIN"/>
    <property type="match status" value="1"/>
</dbReference>
<reference evidence="7 8" key="1">
    <citation type="submission" date="2016-04" db="EMBL/GenBank/DDBJ databases">
        <title>The genome of Intoshia linei affirms orthonectids as highly simplified spiralians.</title>
        <authorList>
            <person name="Mikhailov K.V."/>
            <person name="Slusarev G.S."/>
            <person name="Nikitin M.A."/>
            <person name="Logacheva M.D."/>
            <person name="Penin A."/>
            <person name="Aleoshin V."/>
            <person name="Panchin Y.V."/>
        </authorList>
    </citation>
    <scope>NUCLEOTIDE SEQUENCE [LARGE SCALE GENOMIC DNA]</scope>
    <source>
        <strain evidence="7">Intl2013</strain>
        <tissue evidence="7">Whole animal</tissue>
    </source>
</reference>
<dbReference type="GO" id="GO:0019825">
    <property type="term" value="F:oxygen binding"/>
    <property type="evidence" value="ECO:0007669"/>
    <property type="project" value="InterPro"/>
</dbReference>
<dbReference type="GO" id="GO:0020037">
    <property type="term" value="F:heme binding"/>
    <property type="evidence" value="ECO:0007669"/>
    <property type="project" value="InterPro"/>
</dbReference>
<feature type="domain" description="Globin" evidence="6">
    <location>
        <begin position="6"/>
        <end position="151"/>
    </location>
</feature>
<keyword evidence="8" id="KW-1185">Reference proteome</keyword>
<accession>A0A177B2Y5</accession>
<dbReference type="SUPFAM" id="SSF46458">
    <property type="entry name" value="Globin-like"/>
    <property type="match status" value="1"/>
</dbReference>
<comment type="similarity">
    <text evidence="5">Belongs to the globin family.</text>
</comment>
<keyword evidence="5" id="KW-0561">Oxygen transport</keyword>
<evidence type="ECO:0000256" key="1">
    <source>
        <dbReference type="ARBA" id="ARBA00022448"/>
    </source>
</evidence>
<dbReference type="Gene3D" id="1.10.490.10">
    <property type="entry name" value="Globins"/>
    <property type="match status" value="1"/>
</dbReference>
<dbReference type="GO" id="GO:0046872">
    <property type="term" value="F:metal ion binding"/>
    <property type="evidence" value="ECO:0007669"/>
    <property type="project" value="UniProtKB-KW"/>
</dbReference>
<dbReference type="InterPro" id="IPR009050">
    <property type="entry name" value="Globin-like_sf"/>
</dbReference>
<dbReference type="GO" id="GO:0005344">
    <property type="term" value="F:oxygen carrier activity"/>
    <property type="evidence" value="ECO:0007669"/>
    <property type="project" value="UniProtKB-KW"/>
</dbReference>
<dbReference type="Pfam" id="PF00042">
    <property type="entry name" value="Globin"/>
    <property type="match status" value="1"/>
</dbReference>
<gene>
    <name evidence="7" type="ORF">A3Q56_03574</name>
</gene>
<comment type="caution">
    <text evidence="7">The sequence shown here is derived from an EMBL/GenBank/DDBJ whole genome shotgun (WGS) entry which is preliminary data.</text>
</comment>
<evidence type="ECO:0000256" key="3">
    <source>
        <dbReference type="ARBA" id="ARBA00022723"/>
    </source>
</evidence>
<keyword evidence="4" id="KW-0408">Iron</keyword>
<evidence type="ECO:0000313" key="8">
    <source>
        <dbReference type="Proteomes" id="UP000078046"/>
    </source>
</evidence>
<keyword evidence="3" id="KW-0479">Metal-binding</keyword>
<keyword evidence="2 5" id="KW-0349">Heme</keyword>
<dbReference type="EMBL" id="LWCA01000411">
    <property type="protein sequence ID" value="OAF68645.1"/>
    <property type="molecule type" value="Genomic_DNA"/>
</dbReference>
<dbReference type="AlphaFoldDB" id="A0A177B2Y5"/>
<dbReference type="CDD" id="cd01040">
    <property type="entry name" value="Mb-like"/>
    <property type="match status" value="1"/>
</dbReference>
<dbReference type="InterPro" id="IPR000971">
    <property type="entry name" value="Globin"/>
</dbReference>
<evidence type="ECO:0000256" key="5">
    <source>
        <dbReference type="RuleBase" id="RU000356"/>
    </source>
</evidence>
<organism evidence="7 8">
    <name type="scientific">Intoshia linei</name>
    <dbReference type="NCBI Taxonomy" id="1819745"/>
    <lineage>
        <taxon>Eukaryota</taxon>
        <taxon>Metazoa</taxon>
        <taxon>Spiralia</taxon>
        <taxon>Lophotrochozoa</taxon>
        <taxon>Mesozoa</taxon>
        <taxon>Orthonectida</taxon>
        <taxon>Rhopaluridae</taxon>
        <taxon>Intoshia</taxon>
    </lineage>
</organism>
<protein>
    <recommendedName>
        <fullName evidence="6">Globin domain-containing protein</fullName>
    </recommendedName>
</protein>
<keyword evidence="1 5" id="KW-0813">Transport</keyword>
<dbReference type="InterPro" id="IPR044399">
    <property type="entry name" value="Mb-like_M"/>
</dbReference>
<dbReference type="Proteomes" id="UP000078046">
    <property type="component" value="Unassembled WGS sequence"/>
</dbReference>
<evidence type="ECO:0000256" key="4">
    <source>
        <dbReference type="ARBA" id="ARBA00023004"/>
    </source>
</evidence>
<evidence type="ECO:0000256" key="2">
    <source>
        <dbReference type="ARBA" id="ARBA00022617"/>
    </source>
</evidence>
<evidence type="ECO:0000313" key="7">
    <source>
        <dbReference type="EMBL" id="OAF68645.1"/>
    </source>
</evidence>
<proteinExistence type="inferred from homology"/>
<sequence>MEHFKFLNMRKLNLIKNSWDSMHNKETSIRFYNHLFRIYPNIFKLFKKLEGPRIDQLEKCKHAKAMGKAVWSSIAHIIMCINNNDNDSIFKCIDYLIRIHTNIDGFHPSMFQLSVKPFLAIMEEHHLDLETTQAYVQLFTCIISVLNKKYPKNIKQ</sequence>